<evidence type="ECO:0000256" key="6">
    <source>
        <dbReference type="ARBA" id="ARBA00023004"/>
    </source>
</evidence>
<keyword evidence="6" id="KW-0408">Iron</keyword>
<evidence type="ECO:0000256" key="2">
    <source>
        <dbReference type="ARBA" id="ARBA00006490"/>
    </source>
</evidence>
<evidence type="ECO:0000256" key="7">
    <source>
        <dbReference type="ARBA" id="ARBA00023014"/>
    </source>
</evidence>
<sequence>MIYLDNNAMAFPERGLLEFLFKLFGQENLYANPSSIHSFGKRSSQLILETTTWIQQVLSFRGRVLYTSGATESLNLAIANLSQGSHVITSSMEHPAIIEPLKQARLSVSYLDPEEGECCLNCEQIEEVLKPETSAIVLGWVNSELGSKTDIASIAQLAQKHQLQFIVDATAIIGKERIVLPPGVTIAAFSGHKFHALPGIGVLLIDPRTKLSPIFFGGGQQQGLRSGTENLWGIASLLYVFRYLDSHQEEITQQILSYRNAFEIGLKTRIPNIVIHCEEKPRVNNVSAIAFPPLEGEVVQIALDREGIACSYGSACFSGATAPLKSLVGMNIPEELVASTVRFSFSHLLSLKAINEIIPVIEKVISHLRSPW</sequence>
<keyword evidence="11" id="KW-1185">Reference proteome</keyword>
<dbReference type="STRING" id="1806891.Cs308_0958"/>
<dbReference type="InterPro" id="IPR015422">
    <property type="entry name" value="PyrdxlP-dep_Trfase_small"/>
</dbReference>
<dbReference type="EMBL" id="CP014639">
    <property type="protein sequence ID" value="ANH79128.1"/>
    <property type="molecule type" value="Genomic_DNA"/>
</dbReference>
<protein>
    <submittedName>
        <fullName evidence="10">Cysteine desulfurase</fullName>
    </submittedName>
</protein>
<dbReference type="GO" id="GO:0046872">
    <property type="term" value="F:metal ion binding"/>
    <property type="evidence" value="ECO:0007669"/>
    <property type="project" value="UniProtKB-KW"/>
</dbReference>
<dbReference type="PIRSF" id="PIRSF005572">
    <property type="entry name" value="NifS"/>
    <property type="match status" value="1"/>
</dbReference>
<dbReference type="Proteomes" id="UP000078162">
    <property type="component" value="Chromosome"/>
</dbReference>
<dbReference type="SUPFAM" id="SSF53383">
    <property type="entry name" value="PLP-dependent transferases"/>
    <property type="match status" value="1"/>
</dbReference>
<dbReference type="KEGG" id="csaz:Cs308_0958"/>
<dbReference type="Pfam" id="PF00266">
    <property type="entry name" value="Aminotran_5"/>
    <property type="match status" value="1"/>
</dbReference>
<dbReference type="RefSeq" id="WP_066483153.1">
    <property type="nucleotide sequence ID" value="NZ_CP014639.1"/>
</dbReference>
<comment type="cofactor">
    <cofactor evidence="1">
        <name>pyridoxal 5'-phosphate</name>
        <dbReference type="ChEBI" id="CHEBI:597326"/>
    </cofactor>
</comment>
<dbReference type="Gene3D" id="3.90.1150.10">
    <property type="entry name" value="Aspartate Aminotransferase, domain 1"/>
    <property type="match status" value="1"/>
</dbReference>
<dbReference type="InterPro" id="IPR016454">
    <property type="entry name" value="Cysteine_dSase"/>
</dbReference>
<dbReference type="Gene3D" id="3.40.640.10">
    <property type="entry name" value="Type I PLP-dependent aspartate aminotransferase-like (Major domain)"/>
    <property type="match status" value="1"/>
</dbReference>
<dbReference type="InterPro" id="IPR000192">
    <property type="entry name" value="Aminotrans_V_dom"/>
</dbReference>
<name>A0A1A9HVV8_9CHLA</name>
<dbReference type="GO" id="GO:0051536">
    <property type="term" value="F:iron-sulfur cluster binding"/>
    <property type="evidence" value="ECO:0007669"/>
    <property type="project" value="UniProtKB-KW"/>
</dbReference>
<evidence type="ECO:0000256" key="8">
    <source>
        <dbReference type="ARBA" id="ARBA00050776"/>
    </source>
</evidence>
<keyword evidence="7" id="KW-0411">Iron-sulfur</keyword>
<comment type="similarity">
    <text evidence="2">Belongs to the class-V pyridoxal-phosphate-dependent aminotransferase family. NifS/IscS subfamily.</text>
</comment>
<dbReference type="PANTHER" id="PTHR11601">
    <property type="entry name" value="CYSTEINE DESULFURYLASE FAMILY MEMBER"/>
    <property type="match status" value="1"/>
</dbReference>
<accession>A0A1A9HVV8</accession>
<dbReference type="GO" id="GO:0031071">
    <property type="term" value="F:cysteine desulfurase activity"/>
    <property type="evidence" value="ECO:0007669"/>
    <property type="project" value="UniProtKB-EC"/>
</dbReference>
<dbReference type="AlphaFoldDB" id="A0A1A9HVV8"/>
<feature type="domain" description="Aminotransferase class V" evidence="9">
    <location>
        <begin position="2"/>
        <end position="347"/>
    </location>
</feature>
<proteinExistence type="inferred from homology"/>
<organism evidence="10 11">
    <name type="scientific">Candidatus Chlamydia sanziniae</name>
    <dbReference type="NCBI Taxonomy" id="1806891"/>
    <lineage>
        <taxon>Bacteria</taxon>
        <taxon>Pseudomonadati</taxon>
        <taxon>Chlamydiota</taxon>
        <taxon>Chlamydiia</taxon>
        <taxon>Chlamydiales</taxon>
        <taxon>Chlamydiaceae</taxon>
        <taxon>Chlamydia/Chlamydophila group</taxon>
        <taxon>Chlamydia</taxon>
    </lineage>
</organism>
<dbReference type="OrthoDB" id="9808002at2"/>
<gene>
    <name evidence="10" type="ORF">Cs308_0958</name>
</gene>
<evidence type="ECO:0000256" key="4">
    <source>
        <dbReference type="ARBA" id="ARBA00022723"/>
    </source>
</evidence>
<dbReference type="InterPro" id="IPR015424">
    <property type="entry name" value="PyrdxlP-dep_Trfase"/>
</dbReference>
<keyword evidence="5" id="KW-0663">Pyridoxal phosphate</keyword>
<dbReference type="PANTHER" id="PTHR11601:SF34">
    <property type="entry name" value="CYSTEINE DESULFURASE"/>
    <property type="match status" value="1"/>
</dbReference>
<keyword evidence="3" id="KW-0808">Transferase</keyword>
<dbReference type="InterPro" id="IPR015421">
    <property type="entry name" value="PyrdxlP-dep_Trfase_major"/>
</dbReference>
<evidence type="ECO:0000256" key="5">
    <source>
        <dbReference type="ARBA" id="ARBA00022898"/>
    </source>
</evidence>
<evidence type="ECO:0000313" key="11">
    <source>
        <dbReference type="Proteomes" id="UP000078162"/>
    </source>
</evidence>
<evidence type="ECO:0000256" key="1">
    <source>
        <dbReference type="ARBA" id="ARBA00001933"/>
    </source>
</evidence>
<evidence type="ECO:0000256" key="3">
    <source>
        <dbReference type="ARBA" id="ARBA00022679"/>
    </source>
</evidence>
<keyword evidence="4" id="KW-0479">Metal-binding</keyword>
<evidence type="ECO:0000313" key="10">
    <source>
        <dbReference type="EMBL" id="ANH79128.1"/>
    </source>
</evidence>
<comment type="catalytic activity">
    <reaction evidence="8">
        <text>(sulfur carrier)-H + L-cysteine = (sulfur carrier)-SH + L-alanine</text>
        <dbReference type="Rhea" id="RHEA:43892"/>
        <dbReference type="Rhea" id="RHEA-COMP:14737"/>
        <dbReference type="Rhea" id="RHEA-COMP:14739"/>
        <dbReference type="ChEBI" id="CHEBI:29917"/>
        <dbReference type="ChEBI" id="CHEBI:35235"/>
        <dbReference type="ChEBI" id="CHEBI:57972"/>
        <dbReference type="ChEBI" id="CHEBI:64428"/>
        <dbReference type="EC" id="2.8.1.7"/>
    </reaction>
</comment>
<reference evidence="10 11" key="1">
    <citation type="submission" date="2016-03" db="EMBL/GenBank/DDBJ databases">
        <title>Culture-independent genomics supports pathogen discovery for uncultivable bacteria within the genus Chlamydia.</title>
        <authorList>
            <person name="Taylor-Brown A."/>
            <person name="Bachmann N.L."/>
            <person name="Borel N."/>
            <person name="Polkinghorne A."/>
        </authorList>
    </citation>
    <scope>NUCLEOTIDE SEQUENCE [LARGE SCALE GENOMIC DNA]</scope>
    <source>
        <strain evidence="10 11">2742-308</strain>
    </source>
</reference>
<evidence type="ECO:0000259" key="9">
    <source>
        <dbReference type="Pfam" id="PF00266"/>
    </source>
</evidence>
<dbReference type="PATRIC" id="fig|1806891.3.peg.951"/>